<keyword evidence="5" id="KW-0406">Ion transport</keyword>
<evidence type="ECO:0000256" key="2">
    <source>
        <dbReference type="ARBA" id="ARBA00022692"/>
    </source>
</evidence>
<reference evidence="7" key="1">
    <citation type="submission" date="2023-03" db="EMBL/GenBank/DDBJ databases">
        <title>Massive genome expansion in bonnet fungi (Mycena s.s.) driven by repeated elements and novel gene families across ecological guilds.</title>
        <authorList>
            <consortium name="Lawrence Berkeley National Laboratory"/>
            <person name="Harder C.B."/>
            <person name="Miyauchi S."/>
            <person name="Viragh M."/>
            <person name="Kuo A."/>
            <person name="Thoen E."/>
            <person name="Andreopoulos B."/>
            <person name="Lu D."/>
            <person name="Skrede I."/>
            <person name="Drula E."/>
            <person name="Henrissat B."/>
            <person name="Morin E."/>
            <person name="Kohler A."/>
            <person name="Barry K."/>
            <person name="LaButti K."/>
            <person name="Morin E."/>
            <person name="Salamov A."/>
            <person name="Lipzen A."/>
            <person name="Mereny Z."/>
            <person name="Hegedus B."/>
            <person name="Baldrian P."/>
            <person name="Stursova M."/>
            <person name="Weitz H."/>
            <person name="Taylor A."/>
            <person name="Grigoriev I.V."/>
            <person name="Nagy L.G."/>
            <person name="Martin F."/>
            <person name="Kauserud H."/>
        </authorList>
    </citation>
    <scope>NUCLEOTIDE SEQUENCE</scope>
    <source>
        <strain evidence="7">CBHHK002</strain>
    </source>
</reference>
<keyword evidence="5" id="KW-0186">Copper</keyword>
<keyword evidence="5" id="KW-0187">Copper transport</keyword>
<keyword evidence="8" id="KW-1185">Reference proteome</keyword>
<evidence type="ECO:0000256" key="6">
    <source>
        <dbReference type="SAM" id="MobiDB-lite"/>
    </source>
</evidence>
<keyword evidence="2 5" id="KW-0812">Transmembrane</keyword>
<dbReference type="EMBL" id="JARIHO010000010">
    <property type="protein sequence ID" value="KAJ7354018.1"/>
    <property type="molecule type" value="Genomic_DNA"/>
</dbReference>
<protein>
    <recommendedName>
        <fullName evidence="5">Copper transport protein</fullName>
    </recommendedName>
</protein>
<dbReference type="GO" id="GO:0005886">
    <property type="term" value="C:plasma membrane"/>
    <property type="evidence" value="ECO:0007669"/>
    <property type="project" value="TreeGrafter"/>
</dbReference>
<evidence type="ECO:0000256" key="4">
    <source>
        <dbReference type="ARBA" id="ARBA00023136"/>
    </source>
</evidence>
<evidence type="ECO:0000256" key="5">
    <source>
        <dbReference type="RuleBase" id="RU367022"/>
    </source>
</evidence>
<comment type="similarity">
    <text evidence="5">Belongs to the copper transporter (Ctr) (TC 1.A.56) family. SLC31A subfamily.</text>
</comment>
<feature type="transmembrane region" description="Helical" evidence="5">
    <location>
        <begin position="142"/>
        <end position="167"/>
    </location>
</feature>
<name>A0AAD7AB43_9AGAR</name>
<dbReference type="PANTHER" id="PTHR12483:SF27">
    <property type="entry name" value="COPPER TRANSPORT PROTEIN CTR1"/>
    <property type="match status" value="1"/>
</dbReference>
<feature type="transmembrane region" description="Helical" evidence="5">
    <location>
        <begin position="41"/>
        <end position="64"/>
    </location>
</feature>
<keyword evidence="5" id="KW-0813">Transport</keyword>
<dbReference type="PANTHER" id="PTHR12483">
    <property type="entry name" value="SOLUTE CARRIER FAMILY 31 COPPER TRANSPORTERS"/>
    <property type="match status" value="1"/>
</dbReference>
<feature type="region of interest" description="Disordered" evidence="6">
    <location>
        <begin position="1"/>
        <end position="20"/>
    </location>
</feature>
<comment type="caution">
    <text evidence="7">The sequence shown here is derived from an EMBL/GenBank/DDBJ whole genome shotgun (WGS) entry which is preliminary data.</text>
</comment>
<dbReference type="Proteomes" id="UP001218218">
    <property type="component" value="Unassembled WGS sequence"/>
</dbReference>
<evidence type="ECO:0000313" key="7">
    <source>
        <dbReference type="EMBL" id="KAJ7354018.1"/>
    </source>
</evidence>
<gene>
    <name evidence="7" type="ORF">DFH08DRAFT_854082</name>
</gene>
<accession>A0AAD7AB43</accession>
<proteinExistence type="inferred from homology"/>
<dbReference type="AlphaFoldDB" id="A0AAD7AB43"/>
<dbReference type="GO" id="GO:0005375">
    <property type="term" value="F:copper ion transmembrane transporter activity"/>
    <property type="evidence" value="ECO:0007669"/>
    <property type="project" value="UniProtKB-UniRule"/>
</dbReference>
<dbReference type="InterPro" id="IPR007274">
    <property type="entry name" value="Cop_transporter"/>
</dbReference>
<comment type="subcellular location">
    <subcellularLocation>
        <location evidence="1 5">Membrane</location>
        <topology evidence="1 5">Multi-pass membrane protein</topology>
    </subcellularLocation>
</comment>
<evidence type="ECO:0000256" key="1">
    <source>
        <dbReference type="ARBA" id="ARBA00004141"/>
    </source>
</evidence>
<keyword evidence="4 5" id="KW-0472">Membrane</keyword>
<sequence length="177" mass="18880">MDSMNMTDTGDMSNTTSTDSSGSMSMMIMKAYLHFTPGDTVIFKTIVPTSAGAIFGTCLILFLVSVGERYLRAVCRGINRRLAQRAKRLATVYSVVDAGEAATASGSKHSASKVVTPAPAAPSFILSRQLSRGLLAGIESTLHYLLMLVVMTFNAAFIISVVLGVVMGEMAFGRLNR</sequence>
<evidence type="ECO:0000313" key="8">
    <source>
        <dbReference type="Proteomes" id="UP001218218"/>
    </source>
</evidence>
<keyword evidence="3 5" id="KW-1133">Transmembrane helix</keyword>
<dbReference type="Pfam" id="PF04145">
    <property type="entry name" value="Ctr"/>
    <property type="match status" value="1"/>
</dbReference>
<evidence type="ECO:0000256" key="3">
    <source>
        <dbReference type="ARBA" id="ARBA00022989"/>
    </source>
</evidence>
<organism evidence="7 8">
    <name type="scientific">Mycena albidolilacea</name>
    <dbReference type="NCBI Taxonomy" id="1033008"/>
    <lineage>
        <taxon>Eukaryota</taxon>
        <taxon>Fungi</taxon>
        <taxon>Dikarya</taxon>
        <taxon>Basidiomycota</taxon>
        <taxon>Agaricomycotina</taxon>
        <taxon>Agaricomycetes</taxon>
        <taxon>Agaricomycetidae</taxon>
        <taxon>Agaricales</taxon>
        <taxon>Marasmiineae</taxon>
        <taxon>Mycenaceae</taxon>
        <taxon>Mycena</taxon>
    </lineage>
</organism>